<dbReference type="InterPro" id="IPR050406">
    <property type="entry name" value="FGGY_Carb_Kinase"/>
</dbReference>
<dbReference type="eggNOG" id="COG1070">
    <property type="taxonomic scope" value="Bacteria"/>
</dbReference>
<keyword evidence="2" id="KW-0808">Transferase</keyword>
<evidence type="ECO:0000313" key="7">
    <source>
        <dbReference type="Proteomes" id="UP000003100"/>
    </source>
</evidence>
<evidence type="ECO:0000313" key="6">
    <source>
        <dbReference type="EMBL" id="EEG50929.1"/>
    </source>
</evidence>
<name>C0CH18_BLAHS</name>
<proteinExistence type="inferred from homology"/>
<dbReference type="HOGENOM" id="CLU_509692_0_0_9"/>
<dbReference type="Pfam" id="PF02782">
    <property type="entry name" value="FGGY_C"/>
    <property type="match status" value="1"/>
</dbReference>
<keyword evidence="7" id="KW-1185">Reference proteome</keyword>
<evidence type="ECO:0000256" key="1">
    <source>
        <dbReference type="ARBA" id="ARBA00009156"/>
    </source>
</evidence>
<evidence type="ECO:0000256" key="2">
    <source>
        <dbReference type="ARBA" id="ARBA00022679"/>
    </source>
</evidence>
<dbReference type="Pfam" id="PF00370">
    <property type="entry name" value="FGGY_N"/>
    <property type="match status" value="1"/>
</dbReference>
<dbReference type="AlphaFoldDB" id="C0CH18"/>
<accession>C0CH18</accession>
<organism evidence="6 7">
    <name type="scientific">Blautia hydrogenotrophica (strain DSM 10507 / JCM 14656 / S5a33)</name>
    <name type="common">Ruminococcus hydrogenotrophicus</name>
    <dbReference type="NCBI Taxonomy" id="476272"/>
    <lineage>
        <taxon>Bacteria</taxon>
        <taxon>Bacillati</taxon>
        <taxon>Bacillota</taxon>
        <taxon>Clostridia</taxon>
        <taxon>Lachnospirales</taxon>
        <taxon>Lachnospiraceae</taxon>
        <taxon>Blautia</taxon>
    </lineage>
</organism>
<dbReference type="EMBL" id="ACBZ01000003">
    <property type="protein sequence ID" value="EEG50929.1"/>
    <property type="molecule type" value="Genomic_DNA"/>
</dbReference>
<comment type="caution">
    <text evidence="6">The sequence shown here is derived from an EMBL/GenBank/DDBJ whole genome shotgun (WGS) entry which is preliminary data.</text>
</comment>
<dbReference type="PATRIC" id="fig|476272.21.peg.3137"/>
<evidence type="ECO:0008006" key="8">
    <source>
        <dbReference type="Google" id="ProtNLM"/>
    </source>
</evidence>
<dbReference type="PANTHER" id="PTHR43095:SF5">
    <property type="entry name" value="XYLULOSE KINASE"/>
    <property type="match status" value="1"/>
</dbReference>
<dbReference type="CDD" id="cd07809">
    <property type="entry name" value="ASKHA_NBD_FGGY_BaXK-like"/>
    <property type="match status" value="1"/>
</dbReference>
<comment type="similarity">
    <text evidence="1">Belongs to the FGGY kinase family.</text>
</comment>
<dbReference type="Gene3D" id="3.30.420.40">
    <property type="match status" value="2"/>
</dbReference>
<dbReference type="GO" id="GO:0005975">
    <property type="term" value="P:carbohydrate metabolic process"/>
    <property type="evidence" value="ECO:0007669"/>
    <property type="project" value="InterPro"/>
</dbReference>
<evidence type="ECO:0000259" key="4">
    <source>
        <dbReference type="Pfam" id="PF00370"/>
    </source>
</evidence>
<evidence type="ECO:0000256" key="3">
    <source>
        <dbReference type="ARBA" id="ARBA00022777"/>
    </source>
</evidence>
<feature type="domain" description="Carbohydrate kinase FGGY C-terminal" evidence="5">
    <location>
        <begin position="277"/>
        <end position="472"/>
    </location>
</feature>
<keyword evidence="3" id="KW-0418">Kinase</keyword>
<sequence>MNREETTAWISKGRAVLGIELGSTRIKAVLIGEDREPIAQGEYAWENQFVNGVWTYELSSVWQGLQKCYQDLSKDVEEKYGVKLSRLAAMGVSAMMHGYLAFGRNGELLTPFRTWRNTMTERAAAELTELFQYNIPQRWSIAHLYQAILNGEEHAARIRFLTTLSGYVHWCLTGQKVLGIGDAAGMMPIDPKTKDYSQKMLTQFDVLIADRGYPWRTKELLPRVLLAGQEAGRLTETGVRLLDVTGRLEAGIPMCPPEGDAGTGMTATNSVAGHTGNVSAGTSAFGMVVLEEELSFVYRELDLVSTPDGKPVAMAHCNNCTSDLNAWIQIFAEFANLMGMNVTKEELYGRLYRKALEGDESCGDLMACNYLSGEHVTGLEQGRPLFVRKPDSRFDLANFMKVHLYTSLAVLKTGMDILLKKERIPVRYILGHGGFFKTKDVGQRMLAAALDTPVSVMETAGEGGAWGIALLADYLVRGANKQTLEQFLDGEVFVKAKETYIWPKEREVEAFERFMERYREGLKIERAAVDHLC</sequence>
<dbReference type="GO" id="GO:0016301">
    <property type="term" value="F:kinase activity"/>
    <property type="evidence" value="ECO:0007669"/>
    <property type="project" value="UniProtKB-KW"/>
</dbReference>
<dbReference type="Proteomes" id="UP000003100">
    <property type="component" value="Unassembled WGS sequence"/>
</dbReference>
<dbReference type="PANTHER" id="PTHR43095">
    <property type="entry name" value="SUGAR KINASE"/>
    <property type="match status" value="1"/>
</dbReference>
<dbReference type="SUPFAM" id="SSF53067">
    <property type="entry name" value="Actin-like ATPase domain"/>
    <property type="match status" value="2"/>
</dbReference>
<reference evidence="6 7" key="1">
    <citation type="submission" date="2009-01" db="EMBL/GenBank/DDBJ databases">
        <authorList>
            <person name="Fulton L."/>
            <person name="Clifton S."/>
            <person name="Fulton B."/>
            <person name="Xu J."/>
            <person name="Minx P."/>
            <person name="Pepin K.H."/>
            <person name="Johnson M."/>
            <person name="Bhonagiri V."/>
            <person name="Nash W.E."/>
            <person name="Mardis E.R."/>
            <person name="Wilson R.K."/>
        </authorList>
    </citation>
    <scope>NUCLEOTIDE SEQUENCE [LARGE SCALE GENOMIC DNA]</scope>
    <source>
        <strain evidence="7">DSM 10507 / JCM 14656 / S5a33</strain>
    </source>
</reference>
<feature type="domain" description="Carbohydrate kinase FGGY N-terminal" evidence="4">
    <location>
        <begin position="16"/>
        <end position="237"/>
    </location>
</feature>
<reference evidence="6 7" key="2">
    <citation type="submission" date="2009-02" db="EMBL/GenBank/DDBJ databases">
        <title>Draft genome sequence of Blautia hydrogenotrophica DSM 10507 (Ruminococcus hydrogenotrophicus DSM 10507).</title>
        <authorList>
            <person name="Sudarsanam P."/>
            <person name="Ley R."/>
            <person name="Guruge J."/>
            <person name="Turnbaugh P.J."/>
            <person name="Mahowald M."/>
            <person name="Liep D."/>
            <person name="Gordon J."/>
        </authorList>
    </citation>
    <scope>NUCLEOTIDE SEQUENCE [LARGE SCALE GENOMIC DNA]</scope>
    <source>
        <strain evidence="7">DSM 10507 / JCM 14656 / S5a33</strain>
    </source>
</reference>
<protein>
    <recommendedName>
        <fullName evidence="8">ATPase</fullName>
    </recommendedName>
</protein>
<dbReference type="InterPro" id="IPR018484">
    <property type="entry name" value="FGGY_N"/>
</dbReference>
<dbReference type="InterPro" id="IPR043129">
    <property type="entry name" value="ATPase_NBD"/>
</dbReference>
<dbReference type="InterPro" id="IPR018485">
    <property type="entry name" value="FGGY_C"/>
</dbReference>
<gene>
    <name evidence="6" type="ORF">RUMHYD_00131</name>
</gene>
<evidence type="ECO:0000259" key="5">
    <source>
        <dbReference type="Pfam" id="PF02782"/>
    </source>
</evidence>
<dbReference type="GeneID" id="86821422"/>
<dbReference type="RefSeq" id="WP_005944791.1">
    <property type="nucleotide sequence ID" value="NZ_CP136423.1"/>
</dbReference>